<gene>
    <name evidence="3" type="ORF">KP509_13G045600</name>
</gene>
<dbReference type="Proteomes" id="UP000825935">
    <property type="component" value="Chromosome 13"/>
</dbReference>
<dbReference type="Pfam" id="PF00078">
    <property type="entry name" value="RVT_1"/>
    <property type="match status" value="1"/>
</dbReference>
<evidence type="ECO:0000259" key="2">
    <source>
        <dbReference type="Pfam" id="PF13966"/>
    </source>
</evidence>
<dbReference type="Gene3D" id="3.60.10.10">
    <property type="entry name" value="Endonuclease/exonuclease/phosphatase"/>
    <property type="match status" value="1"/>
</dbReference>
<sequence>MSSQESASWNEILSMLNCKDLWGHIGGHTLRYTFHSRSHRKAMSRLDRCYYSHVHALKATSKMWIDATVLLSDHNPLLVSLEEVDWNSCIPRNLSRIPLRVNHLWMHTYLFKSKVQDLIHHVLSLKVSACMKWEYFIEKLQDVIRDCGKFFSKVLHSAKCEAQQLICNMTEKVDAGIMLSDNEYIHLCKAYKCLELIENQAMQSSKVKARCTEVNDLHANSKYFFDFLRAKRSKDMISPLHLLHLDGSVINDGSSIEATCSEHFKKLFGASYKSDEPWFDALHESLMYTPQNVDSHMAAPCEKKCTEEEINGRLSEPFPIERPERQGCPLSPLFYALASSPMFYLLEAKMNLQMHSWFGFADDTIIFAKAEEQNIRNILDSLAPFSEASALNINMKKSAIINIYAPHFQSLEWEGPKIERGSIFRHLGYPLGVGVPIKHKTDWWFPSQWPLHIRIRIVQTFMQPYILYYLLLMDGKKNHLRTFDSLVKNFLWNKKHTRAMVLSSWEYVCQPRDRGGLGILNLHTHLMARRVAFFMRITSSHKPLWVPIFWKLVENAECYNSKWEILSFPEVRRLYAVGATYISKWLQVVSLLQKYQMPLSLDASDPWRDWLFAKHNGWWVGKSNMYYRNLIAPISMAQHCNQRWKLQKSVSWWCLRFLSIWDSSYTFKMKLFMWRVFVGHFTLGAFLNKHGLPGIRCPHCTSYMENMRHAFWSCAFIQKWWNHLLLFPISDVKPTKFDCTFLLLHSNNNAKDWIRKRCVLLLLRNIWMFRNFKTFRNKGPAPAFSWQYCKTVLWLDVQVMPSADRGCVASLLNEICQIGYVRCIFMIS</sequence>
<accession>A0A8T2TD83</accession>
<dbReference type="InterPro" id="IPR036691">
    <property type="entry name" value="Endo/exonu/phosph_ase_sf"/>
</dbReference>
<dbReference type="InterPro" id="IPR026960">
    <property type="entry name" value="RVT-Znf"/>
</dbReference>
<keyword evidence="4" id="KW-1185">Reference proteome</keyword>
<evidence type="ECO:0000313" key="3">
    <source>
        <dbReference type="EMBL" id="KAH7421207.1"/>
    </source>
</evidence>
<organism evidence="3 4">
    <name type="scientific">Ceratopteris richardii</name>
    <name type="common">Triangle waterfern</name>
    <dbReference type="NCBI Taxonomy" id="49495"/>
    <lineage>
        <taxon>Eukaryota</taxon>
        <taxon>Viridiplantae</taxon>
        <taxon>Streptophyta</taxon>
        <taxon>Embryophyta</taxon>
        <taxon>Tracheophyta</taxon>
        <taxon>Polypodiopsida</taxon>
        <taxon>Polypodiidae</taxon>
        <taxon>Polypodiales</taxon>
        <taxon>Pteridineae</taxon>
        <taxon>Pteridaceae</taxon>
        <taxon>Parkerioideae</taxon>
        <taxon>Ceratopteris</taxon>
    </lineage>
</organism>
<comment type="caution">
    <text evidence="3">The sequence shown here is derived from an EMBL/GenBank/DDBJ whole genome shotgun (WGS) entry which is preliminary data.</text>
</comment>
<evidence type="ECO:0000259" key="1">
    <source>
        <dbReference type="Pfam" id="PF00078"/>
    </source>
</evidence>
<proteinExistence type="predicted"/>
<dbReference type="AlphaFoldDB" id="A0A8T2TD83"/>
<feature type="domain" description="Reverse transcriptase" evidence="1">
    <location>
        <begin position="303"/>
        <end position="402"/>
    </location>
</feature>
<name>A0A8T2TD83_CERRI</name>
<feature type="domain" description="Reverse transcriptase zinc-binding" evidence="2">
    <location>
        <begin position="658"/>
        <end position="721"/>
    </location>
</feature>
<evidence type="ECO:0000313" key="4">
    <source>
        <dbReference type="Proteomes" id="UP000825935"/>
    </source>
</evidence>
<dbReference type="OMA" id="THLMARR"/>
<dbReference type="PANTHER" id="PTHR33116">
    <property type="entry name" value="REVERSE TRANSCRIPTASE ZINC-BINDING DOMAIN-CONTAINING PROTEIN-RELATED-RELATED"/>
    <property type="match status" value="1"/>
</dbReference>
<dbReference type="OrthoDB" id="1751077at2759"/>
<protein>
    <recommendedName>
        <fullName evidence="5">Reverse transcriptase domain-containing protein</fullName>
    </recommendedName>
</protein>
<dbReference type="PANTHER" id="PTHR33116:SF78">
    <property type="entry name" value="OS12G0587133 PROTEIN"/>
    <property type="match status" value="1"/>
</dbReference>
<dbReference type="InterPro" id="IPR000477">
    <property type="entry name" value="RT_dom"/>
</dbReference>
<dbReference type="Pfam" id="PF13966">
    <property type="entry name" value="zf-RVT"/>
    <property type="match status" value="1"/>
</dbReference>
<evidence type="ECO:0008006" key="5">
    <source>
        <dbReference type="Google" id="ProtNLM"/>
    </source>
</evidence>
<dbReference type="SUPFAM" id="SSF56219">
    <property type="entry name" value="DNase I-like"/>
    <property type="match status" value="1"/>
</dbReference>
<reference evidence="3" key="1">
    <citation type="submission" date="2021-08" db="EMBL/GenBank/DDBJ databases">
        <title>WGS assembly of Ceratopteris richardii.</title>
        <authorList>
            <person name="Marchant D.B."/>
            <person name="Chen G."/>
            <person name="Jenkins J."/>
            <person name="Shu S."/>
            <person name="Leebens-Mack J."/>
            <person name="Grimwood J."/>
            <person name="Schmutz J."/>
            <person name="Soltis P."/>
            <person name="Soltis D."/>
            <person name="Chen Z.-H."/>
        </authorList>
    </citation>
    <scope>NUCLEOTIDE SEQUENCE</scope>
    <source>
        <strain evidence="3">Whitten #5841</strain>
        <tissue evidence="3">Leaf</tissue>
    </source>
</reference>
<dbReference type="EMBL" id="CM035418">
    <property type="protein sequence ID" value="KAH7421207.1"/>
    <property type="molecule type" value="Genomic_DNA"/>
</dbReference>